<evidence type="ECO:0000256" key="1">
    <source>
        <dbReference type="ARBA" id="ARBA00002324"/>
    </source>
</evidence>
<evidence type="ECO:0000256" key="8">
    <source>
        <dbReference type="ARBA" id="ARBA00022840"/>
    </source>
</evidence>
<comment type="function">
    <text evidence="1 11">Catalyzes the reversible adenylation of nicotinate mononucleotide (NaMN) to nicotinic acid adenine dinucleotide (NaAD).</text>
</comment>
<keyword evidence="9 11" id="KW-0520">NAD</keyword>
<evidence type="ECO:0000256" key="6">
    <source>
        <dbReference type="ARBA" id="ARBA00022695"/>
    </source>
</evidence>
<dbReference type="PANTHER" id="PTHR39321:SF3">
    <property type="entry name" value="PHOSPHOPANTETHEINE ADENYLYLTRANSFERASE"/>
    <property type="match status" value="1"/>
</dbReference>
<evidence type="ECO:0000256" key="4">
    <source>
        <dbReference type="ARBA" id="ARBA00022642"/>
    </source>
</evidence>
<keyword evidence="5 11" id="KW-0808">Transferase</keyword>
<evidence type="ECO:0000256" key="7">
    <source>
        <dbReference type="ARBA" id="ARBA00022741"/>
    </source>
</evidence>
<evidence type="ECO:0000256" key="3">
    <source>
        <dbReference type="ARBA" id="ARBA00009014"/>
    </source>
</evidence>
<evidence type="ECO:0000313" key="14">
    <source>
        <dbReference type="Proteomes" id="UP000019141"/>
    </source>
</evidence>
<protein>
    <recommendedName>
        <fullName evidence="11">Probable nicotinate-nucleotide adenylyltransferase</fullName>
        <ecNumber evidence="11">2.7.7.18</ecNumber>
    </recommendedName>
    <alternativeName>
        <fullName evidence="11">Deamido-NAD(+) diphosphorylase</fullName>
    </alternativeName>
    <alternativeName>
        <fullName evidence="11">Deamido-NAD(+) pyrophosphorylase</fullName>
    </alternativeName>
    <alternativeName>
        <fullName evidence="11">Nicotinate mononucleotide adenylyltransferase</fullName>
        <shortName evidence="11">NaMN adenylyltransferase</shortName>
    </alternativeName>
</protein>
<keyword evidence="7 11" id="KW-0547">Nucleotide-binding</keyword>
<organism evidence="13 14">
    <name type="scientific">Entotheonella factor</name>
    <dbReference type="NCBI Taxonomy" id="1429438"/>
    <lineage>
        <taxon>Bacteria</taxon>
        <taxon>Pseudomonadati</taxon>
        <taxon>Nitrospinota/Tectimicrobiota group</taxon>
        <taxon>Candidatus Tectimicrobiota</taxon>
        <taxon>Candidatus Entotheonellia</taxon>
        <taxon>Candidatus Entotheonellales</taxon>
        <taxon>Candidatus Entotheonellaceae</taxon>
        <taxon>Candidatus Entotheonella</taxon>
    </lineage>
</organism>
<evidence type="ECO:0000256" key="5">
    <source>
        <dbReference type="ARBA" id="ARBA00022679"/>
    </source>
</evidence>
<keyword evidence="14" id="KW-1185">Reference proteome</keyword>
<evidence type="ECO:0000256" key="10">
    <source>
        <dbReference type="ARBA" id="ARBA00048721"/>
    </source>
</evidence>
<dbReference type="AlphaFoldDB" id="W4LZR4"/>
<dbReference type="InterPro" id="IPR014729">
    <property type="entry name" value="Rossmann-like_a/b/a_fold"/>
</dbReference>
<evidence type="ECO:0000259" key="12">
    <source>
        <dbReference type="Pfam" id="PF01467"/>
    </source>
</evidence>
<feature type="domain" description="Cytidyltransferase-like" evidence="12">
    <location>
        <begin position="30"/>
        <end position="197"/>
    </location>
</feature>
<dbReference type="GO" id="GO:0004515">
    <property type="term" value="F:nicotinate-nucleotide adenylyltransferase activity"/>
    <property type="evidence" value="ECO:0007669"/>
    <property type="project" value="UniProtKB-UniRule"/>
</dbReference>
<evidence type="ECO:0000313" key="13">
    <source>
        <dbReference type="EMBL" id="ETX03231.1"/>
    </source>
</evidence>
<accession>W4LZR4</accession>
<evidence type="ECO:0000256" key="2">
    <source>
        <dbReference type="ARBA" id="ARBA00005019"/>
    </source>
</evidence>
<dbReference type="Pfam" id="PF01467">
    <property type="entry name" value="CTP_transf_like"/>
    <property type="match status" value="1"/>
</dbReference>
<dbReference type="PANTHER" id="PTHR39321">
    <property type="entry name" value="NICOTINATE-NUCLEOTIDE ADENYLYLTRANSFERASE-RELATED"/>
    <property type="match status" value="1"/>
</dbReference>
<comment type="similarity">
    <text evidence="3 11">Belongs to the NadD family.</text>
</comment>
<dbReference type="Gene3D" id="3.40.50.620">
    <property type="entry name" value="HUPs"/>
    <property type="match status" value="1"/>
</dbReference>
<dbReference type="EMBL" id="AZHW01000066">
    <property type="protein sequence ID" value="ETX03231.1"/>
    <property type="molecule type" value="Genomic_DNA"/>
</dbReference>
<keyword evidence="8 11" id="KW-0067">ATP-binding</keyword>
<gene>
    <name evidence="11" type="primary">nadD</name>
    <name evidence="13" type="ORF">ETSY1_00740</name>
</gene>
<dbReference type="Proteomes" id="UP000019141">
    <property type="component" value="Unassembled WGS sequence"/>
</dbReference>
<evidence type="ECO:0000256" key="11">
    <source>
        <dbReference type="HAMAP-Rule" id="MF_00244"/>
    </source>
</evidence>
<dbReference type="HOGENOM" id="CLU_1314712_0_0_7"/>
<name>W4LZR4_ENTF1</name>
<dbReference type="GO" id="GO:0005524">
    <property type="term" value="F:ATP binding"/>
    <property type="evidence" value="ECO:0007669"/>
    <property type="project" value="UniProtKB-KW"/>
</dbReference>
<dbReference type="EC" id="2.7.7.18" evidence="11"/>
<comment type="catalytic activity">
    <reaction evidence="10 11">
        <text>nicotinate beta-D-ribonucleotide + ATP + H(+) = deamido-NAD(+) + diphosphate</text>
        <dbReference type="Rhea" id="RHEA:22860"/>
        <dbReference type="ChEBI" id="CHEBI:15378"/>
        <dbReference type="ChEBI" id="CHEBI:30616"/>
        <dbReference type="ChEBI" id="CHEBI:33019"/>
        <dbReference type="ChEBI" id="CHEBI:57502"/>
        <dbReference type="ChEBI" id="CHEBI:58437"/>
        <dbReference type="EC" id="2.7.7.18"/>
    </reaction>
</comment>
<reference evidence="13 14" key="1">
    <citation type="journal article" date="2014" name="Nature">
        <title>An environmental bacterial taxon with a large and distinct metabolic repertoire.</title>
        <authorList>
            <person name="Wilson M.C."/>
            <person name="Mori T."/>
            <person name="Ruckert C."/>
            <person name="Uria A.R."/>
            <person name="Helf M.J."/>
            <person name="Takada K."/>
            <person name="Gernert C."/>
            <person name="Steffens U.A."/>
            <person name="Heycke N."/>
            <person name="Schmitt S."/>
            <person name="Rinke C."/>
            <person name="Helfrich E.J."/>
            <person name="Brachmann A.O."/>
            <person name="Gurgui C."/>
            <person name="Wakimoto T."/>
            <person name="Kracht M."/>
            <person name="Crusemann M."/>
            <person name="Hentschel U."/>
            <person name="Abe I."/>
            <person name="Matsunaga S."/>
            <person name="Kalinowski J."/>
            <person name="Takeyama H."/>
            <person name="Piel J."/>
        </authorList>
    </citation>
    <scope>NUCLEOTIDE SEQUENCE [LARGE SCALE GENOMIC DNA]</scope>
    <source>
        <strain evidence="14">TSY1</strain>
    </source>
</reference>
<comment type="caution">
    <text evidence="13">The sequence shown here is derived from an EMBL/GenBank/DDBJ whole genome shotgun (WGS) entry which is preliminary data.</text>
</comment>
<dbReference type="UniPathway" id="UPA00253">
    <property type="reaction ID" value="UER00332"/>
</dbReference>
<dbReference type="InterPro" id="IPR004821">
    <property type="entry name" value="Cyt_trans-like"/>
</dbReference>
<dbReference type="SUPFAM" id="SSF52374">
    <property type="entry name" value="Nucleotidylyl transferase"/>
    <property type="match status" value="1"/>
</dbReference>
<dbReference type="HAMAP" id="MF_00244">
    <property type="entry name" value="NaMN_adenylyltr"/>
    <property type="match status" value="1"/>
</dbReference>
<sequence>MTQLTDTPRLRIARPASQGITAPSPGRLGVLGGAYNPITLAHLAIADAAVVEMKLNEVLFCLPQVPPHKTIFGASLEQRLEMMQLAVGDRPYATVGLCSHGLFLDIERALRPLYTPDTDVFFITGRDAAERILNWEYDDTERALREMFSAFQFIVCDREGAFVMPDNPRLIPYHSRIHHFAIPDGLDHISSTAIRDRLQQNQPIDDLVPPSVADFIRLHGLYTA</sequence>
<dbReference type="InterPro" id="IPR005248">
    <property type="entry name" value="NadD/NMNAT"/>
</dbReference>
<keyword evidence="6 11" id="KW-0548">Nucleotidyltransferase</keyword>
<comment type="pathway">
    <text evidence="2 11">Cofactor biosynthesis; NAD(+) biosynthesis; deamido-NAD(+) from nicotinate D-ribonucleotide: step 1/1.</text>
</comment>
<evidence type="ECO:0000256" key="9">
    <source>
        <dbReference type="ARBA" id="ARBA00023027"/>
    </source>
</evidence>
<dbReference type="GO" id="GO:0009435">
    <property type="term" value="P:NAD+ biosynthetic process"/>
    <property type="evidence" value="ECO:0007669"/>
    <property type="project" value="UniProtKB-UniRule"/>
</dbReference>
<proteinExistence type="inferred from homology"/>
<dbReference type="CDD" id="cd02165">
    <property type="entry name" value="NMNAT"/>
    <property type="match status" value="1"/>
</dbReference>
<keyword evidence="4 11" id="KW-0662">Pyridine nucleotide biosynthesis</keyword>